<dbReference type="CDD" id="cd06225">
    <property type="entry name" value="HAMP"/>
    <property type="match status" value="1"/>
</dbReference>
<feature type="transmembrane region" description="Helical" evidence="11">
    <location>
        <begin position="252"/>
        <end position="275"/>
    </location>
</feature>
<name>A0A8B2P5M9_9HYPH</name>
<dbReference type="SMART" id="SM00387">
    <property type="entry name" value="HATPase_c"/>
    <property type="match status" value="1"/>
</dbReference>
<dbReference type="PROSITE" id="PS50885">
    <property type="entry name" value="HAMP"/>
    <property type="match status" value="1"/>
</dbReference>
<keyword evidence="5" id="KW-0808">Transferase</keyword>
<dbReference type="EC" id="2.7.13.3" evidence="3"/>
<evidence type="ECO:0000313" key="14">
    <source>
        <dbReference type="EMBL" id="RAI03879.1"/>
    </source>
</evidence>
<keyword evidence="7 14" id="KW-0418">Kinase</keyword>
<keyword evidence="8 11" id="KW-1133">Transmembrane helix</keyword>
<dbReference type="SMART" id="SM00388">
    <property type="entry name" value="HisKA"/>
    <property type="match status" value="1"/>
</dbReference>
<evidence type="ECO:0000256" key="7">
    <source>
        <dbReference type="ARBA" id="ARBA00022777"/>
    </source>
</evidence>
<evidence type="ECO:0000256" key="6">
    <source>
        <dbReference type="ARBA" id="ARBA00022692"/>
    </source>
</evidence>
<reference evidence="14 15" key="1">
    <citation type="submission" date="2018-05" db="EMBL/GenBank/DDBJ databases">
        <title>Acuticoccus sediminis sp. nov., isolated from deep-sea sediment of Indian Ocean.</title>
        <authorList>
            <person name="Liu X."/>
            <person name="Lai Q."/>
            <person name="Du Y."/>
            <person name="Sun F."/>
            <person name="Zhang X."/>
            <person name="Wang S."/>
            <person name="Shao Z."/>
        </authorList>
    </citation>
    <scope>NUCLEOTIDE SEQUENCE [LARGE SCALE GENOMIC DNA]</scope>
    <source>
        <strain evidence="14 15">PTG4-2</strain>
    </source>
</reference>
<dbReference type="GO" id="GO:0000155">
    <property type="term" value="F:phosphorelay sensor kinase activity"/>
    <property type="evidence" value="ECO:0007669"/>
    <property type="project" value="InterPro"/>
</dbReference>
<dbReference type="Gene3D" id="6.10.340.10">
    <property type="match status" value="1"/>
</dbReference>
<keyword evidence="10 11" id="KW-0472">Membrane</keyword>
<evidence type="ECO:0000256" key="8">
    <source>
        <dbReference type="ARBA" id="ARBA00022989"/>
    </source>
</evidence>
<dbReference type="SUPFAM" id="SSF158472">
    <property type="entry name" value="HAMP domain-like"/>
    <property type="match status" value="1"/>
</dbReference>
<evidence type="ECO:0000256" key="1">
    <source>
        <dbReference type="ARBA" id="ARBA00000085"/>
    </source>
</evidence>
<dbReference type="PANTHER" id="PTHR45436:SF5">
    <property type="entry name" value="SENSOR HISTIDINE KINASE TRCS"/>
    <property type="match status" value="1"/>
</dbReference>
<evidence type="ECO:0000259" key="12">
    <source>
        <dbReference type="PROSITE" id="PS50109"/>
    </source>
</evidence>
<dbReference type="Proteomes" id="UP000249590">
    <property type="component" value="Unassembled WGS sequence"/>
</dbReference>
<dbReference type="Pfam" id="PF00512">
    <property type="entry name" value="HisKA"/>
    <property type="match status" value="1"/>
</dbReference>
<sequence>MNVSERFNSSGADVFAPPRPRMFSWQTFGVTRLALKVAFLKLLGLAILCYATLQLADMSGKVAGSVLDGLLVQADSVMNTLESVSNALTPVLTETPPRAADGTPVTPPAAPDVDQILAASLQGARTRAQLFGINGTLIADSGRVDRPRDEALAAALSPIQDPISDFATRWRDLFGSHSAAGSATTSSPAPLREVLAALGGVKTVRYGERADGDDVIAVAAPVLATDGQIIGALRLVSAPGQIDAPVREQESAIVRGFVVAGILAIIMSLILAATISRPLTRLARAAERIKRGSVNTPIPALNQQGEIGDLSRVLHEMTLALYNRIDAIDAFAAEVAHELKNPLTSLRSAVEVLPMAKSEASRERLLEVIAHDVHRLDRLISDISAASKLDAELNRYRFERVDVYALLRTIVDTQNELAAAQDMTVKLNWASKDFDFTVNGNDSRLGQVFTNLIENARSFSPEGGIVVVTARRFSDFIEIVVEDEGPGIEEAAIERIFERFYTDRPADKGFGNNSGLGLAICRQIVEAHGGEIFAENRYQTTLSPSRVTEGARFTVRLPIM</sequence>
<dbReference type="SUPFAM" id="SSF47384">
    <property type="entry name" value="Homodimeric domain of signal transducing histidine kinase"/>
    <property type="match status" value="1"/>
</dbReference>
<dbReference type="InterPro" id="IPR036890">
    <property type="entry name" value="HATPase_C_sf"/>
</dbReference>
<comment type="catalytic activity">
    <reaction evidence="1">
        <text>ATP + protein L-histidine = ADP + protein N-phospho-L-histidine.</text>
        <dbReference type="EC" id="2.7.13.3"/>
    </reaction>
</comment>
<dbReference type="AlphaFoldDB" id="A0A8B2P5M9"/>
<evidence type="ECO:0000256" key="11">
    <source>
        <dbReference type="SAM" id="Phobius"/>
    </source>
</evidence>
<dbReference type="CDD" id="cd00082">
    <property type="entry name" value="HisKA"/>
    <property type="match status" value="1"/>
</dbReference>
<dbReference type="InterPro" id="IPR050428">
    <property type="entry name" value="TCS_sensor_his_kinase"/>
</dbReference>
<evidence type="ECO:0000256" key="5">
    <source>
        <dbReference type="ARBA" id="ARBA00022679"/>
    </source>
</evidence>
<evidence type="ECO:0000256" key="10">
    <source>
        <dbReference type="ARBA" id="ARBA00023136"/>
    </source>
</evidence>
<comment type="caution">
    <text evidence="14">The sequence shown here is derived from an EMBL/GenBank/DDBJ whole genome shotgun (WGS) entry which is preliminary data.</text>
</comment>
<feature type="transmembrane region" description="Helical" evidence="11">
    <location>
        <begin position="33"/>
        <end position="53"/>
    </location>
</feature>
<dbReference type="Pfam" id="PF02518">
    <property type="entry name" value="HATPase_c"/>
    <property type="match status" value="1"/>
</dbReference>
<evidence type="ECO:0000256" key="2">
    <source>
        <dbReference type="ARBA" id="ARBA00004370"/>
    </source>
</evidence>
<dbReference type="InterPro" id="IPR005467">
    <property type="entry name" value="His_kinase_dom"/>
</dbReference>
<dbReference type="InterPro" id="IPR003594">
    <property type="entry name" value="HATPase_dom"/>
</dbReference>
<feature type="domain" description="Histidine kinase" evidence="12">
    <location>
        <begin position="334"/>
        <end position="560"/>
    </location>
</feature>
<keyword evidence="4" id="KW-0597">Phosphoprotein</keyword>
<evidence type="ECO:0000256" key="9">
    <source>
        <dbReference type="ARBA" id="ARBA00023012"/>
    </source>
</evidence>
<dbReference type="EMBL" id="QHHQ01000001">
    <property type="protein sequence ID" value="RAI03879.1"/>
    <property type="molecule type" value="Genomic_DNA"/>
</dbReference>
<dbReference type="InterPro" id="IPR004358">
    <property type="entry name" value="Sig_transdc_His_kin-like_C"/>
</dbReference>
<gene>
    <name evidence="14" type="ORF">DLJ53_05255</name>
</gene>
<comment type="subcellular location">
    <subcellularLocation>
        <location evidence="2">Membrane</location>
    </subcellularLocation>
</comment>
<dbReference type="RefSeq" id="WP_111342926.1">
    <property type="nucleotide sequence ID" value="NZ_JAIWKD010000001.1"/>
</dbReference>
<proteinExistence type="predicted"/>
<dbReference type="InterPro" id="IPR003660">
    <property type="entry name" value="HAMP_dom"/>
</dbReference>
<evidence type="ECO:0000256" key="3">
    <source>
        <dbReference type="ARBA" id="ARBA00012438"/>
    </source>
</evidence>
<dbReference type="OrthoDB" id="9805942at2"/>
<organism evidence="14 15">
    <name type="scientific">Acuticoccus sediminis</name>
    <dbReference type="NCBI Taxonomy" id="2184697"/>
    <lineage>
        <taxon>Bacteria</taxon>
        <taxon>Pseudomonadati</taxon>
        <taxon>Pseudomonadota</taxon>
        <taxon>Alphaproteobacteria</taxon>
        <taxon>Hyphomicrobiales</taxon>
        <taxon>Amorphaceae</taxon>
        <taxon>Acuticoccus</taxon>
    </lineage>
</organism>
<dbReference type="InterPro" id="IPR003661">
    <property type="entry name" value="HisK_dim/P_dom"/>
</dbReference>
<dbReference type="PROSITE" id="PS50109">
    <property type="entry name" value="HIS_KIN"/>
    <property type="match status" value="1"/>
</dbReference>
<keyword evidence="15" id="KW-1185">Reference proteome</keyword>
<feature type="domain" description="HAMP" evidence="13">
    <location>
        <begin position="273"/>
        <end position="326"/>
    </location>
</feature>
<keyword evidence="6 11" id="KW-0812">Transmembrane</keyword>
<dbReference type="SUPFAM" id="SSF55874">
    <property type="entry name" value="ATPase domain of HSP90 chaperone/DNA topoisomerase II/histidine kinase"/>
    <property type="match status" value="1"/>
</dbReference>
<dbReference type="PANTHER" id="PTHR45436">
    <property type="entry name" value="SENSOR HISTIDINE KINASE YKOH"/>
    <property type="match status" value="1"/>
</dbReference>
<dbReference type="Gene3D" id="3.30.565.10">
    <property type="entry name" value="Histidine kinase-like ATPase, C-terminal domain"/>
    <property type="match status" value="1"/>
</dbReference>
<protein>
    <recommendedName>
        <fullName evidence="3">histidine kinase</fullName>
        <ecNumber evidence="3">2.7.13.3</ecNumber>
    </recommendedName>
</protein>
<dbReference type="InterPro" id="IPR036097">
    <property type="entry name" value="HisK_dim/P_sf"/>
</dbReference>
<dbReference type="Gene3D" id="1.10.287.130">
    <property type="match status" value="1"/>
</dbReference>
<accession>A0A8B2P5M9</accession>
<evidence type="ECO:0000256" key="4">
    <source>
        <dbReference type="ARBA" id="ARBA00022553"/>
    </source>
</evidence>
<keyword evidence="9" id="KW-0902">Two-component regulatory system</keyword>
<dbReference type="PRINTS" id="PR00344">
    <property type="entry name" value="BCTRLSENSOR"/>
</dbReference>
<evidence type="ECO:0000313" key="15">
    <source>
        <dbReference type="Proteomes" id="UP000249590"/>
    </source>
</evidence>
<dbReference type="GO" id="GO:0005886">
    <property type="term" value="C:plasma membrane"/>
    <property type="evidence" value="ECO:0007669"/>
    <property type="project" value="TreeGrafter"/>
</dbReference>
<evidence type="ECO:0000259" key="13">
    <source>
        <dbReference type="PROSITE" id="PS50885"/>
    </source>
</evidence>
<dbReference type="Pfam" id="PF00672">
    <property type="entry name" value="HAMP"/>
    <property type="match status" value="1"/>
</dbReference>
<dbReference type="SMART" id="SM00304">
    <property type="entry name" value="HAMP"/>
    <property type="match status" value="1"/>
</dbReference>